<dbReference type="PROSITE" id="PS51819">
    <property type="entry name" value="VOC"/>
    <property type="match status" value="1"/>
</dbReference>
<dbReference type="AlphaFoldDB" id="A0A7W6IBP9"/>
<dbReference type="RefSeq" id="WP_027314686.1">
    <property type="nucleotide sequence ID" value="NZ_JACIDC010000001.1"/>
</dbReference>
<dbReference type="GO" id="GO:0016829">
    <property type="term" value="F:lyase activity"/>
    <property type="evidence" value="ECO:0007669"/>
    <property type="project" value="UniProtKB-KW"/>
</dbReference>
<evidence type="ECO:0000313" key="2">
    <source>
        <dbReference type="EMBL" id="MBB4038509.1"/>
    </source>
</evidence>
<dbReference type="PANTHER" id="PTHR21366:SF22">
    <property type="entry name" value="VOC DOMAIN-CONTAINING PROTEIN"/>
    <property type="match status" value="1"/>
</dbReference>
<sequence>MPKLNAVLETALYVDDLDRARSFYEDSLGLTLLLHNQRMCAFDVGGRSVLLLFVRGGSTEPITTPGGTIPPHDGQGPLHIGFAISAEELEAWERRLKECAIPVESRVTWSRGGTSLYFRDPDGHVLELVTPGLWATY</sequence>
<keyword evidence="2" id="KW-0456">Lyase</keyword>
<keyword evidence="3" id="KW-1185">Reference proteome</keyword>
<dbReference type="Gene3D" id="3.10.180.10">
    <property type="entry name" value="2,3-Dihydroxybiphenyl 1,2-Dioxygenase, domain 1"/>
    <property type="match status" value="1"/>
</dbReference>
<dbReference type="InterPro" id="IPR004360">
    <property type="entry name" value="Glyas_Fos-R_dOase_dom"/>
</dbReference>
<dbReference type="GO" id="GO:0051213">
    <property type="term" value="F:dioxygenase activity"/>
    <property type="evidence" value="ECO:0007669"/>
    <property type="project" value="UniProtKB-KW"/>
</dbReference>
<organism evidence="2 3">
    <name type="scientific">Microvirga flocculans</name>
    <dbReference type="NCBI Taxonomy" id="217168"/>
    <lineage>
        <taxon>Bacteria</taxon>
        <taxon>Pseudomonadati</taxon>
        <taxon>Pseudomonadota</taxon>
        <taxon>Alphaproteobacteria</taxon>
        <taxon>Hyphomicrobiales</taxon>
        <taxon>Methylobacteriaceae</taxon>
        <taxon>Microvirga</taxon>
    </lineage>
</organism>
<dbReference type="InterPro" id="IPR050383">
    <property type="entry name" value="GlyoxalaseI/FosfomycinResist"/>
</dbReference>
<dbReference type="PANTHER" id="PTHR21366">
    <property type="entry name" value="GLYOXALASE FAMILY PROTEIN"/>
    <property type="match status" value="1"/>
</dbReference>
<comment type="caution">
    <text evidence="2">The sequence shown here is derived from an EMBL/GenBank/DDBJ whole genome shotgun (WGS) entry which is preliminary data.</text>
</comment>
<protein>
    <submittedName>
        <fullName evidence="2">Catechol 2,3-dioxygenase-like lactoylglutathione lyase family enzyme</fullName>
    </submittedName>
</protein>
<keyword evidence="2" id="KW-0560">Oxidoreductase</keyword>
<evidence type="ECO:0000313" key="3">
    <source>
        <dbReference type="Proteomes" id="UP000519439"/>
    </source>
</evidence>
<dbReference type="InterPro" id="IPR037523">
    <property type="entry name" value="VOC_core"/>
</dbReference>
<accession>A0A7W6IBP9</accession>
<proteinExistence type="predicted"/>
<feature type="domain" description="VOC" evidence="1">
    <location>
        <begin position="6"/>
        <end position="131"/>
    </location>
</feature>
<keyword evidence="2" id="KW-0223">Dioxygenase</keyword>
<dbReference type="Proteomes" id="UP000519439">
    <property type="component" value="Unassembled WGS sequence"/>
</dbReference>
<dbReference type="InterPro" id="IPR029068">
    <property type="entry name" value="Glyas_Bleomycin-R_OHBP_Dase"/>
</dbReference>
<reference evidence="2 3" key="1">
    <citation type="submission" date="2020-08" db="EMBL/GenBank/DDBJ databases">
        <title>Genomic Encyclopedia of Type Strains, Phase IV (KMG-IV): sequencing the most valuable type-strain genomes for metagenomic binning, comparative biology and taxonomic classification.</title>
        <authorList>
            <person name="Goeker M."/>
        </authorList>
    </citation>
    <scope>NUCLEOTIDE SEQUENCE [LARGE SCALE GENOMIC DNA]</scope>
    <source>
        <strain evidence="2 3">DSM 15743</strain>
    </source>
</reference>
<dbReference type="EMBL" id="JACIDC010000001">
    <property type="protein sequence ID" value="MBB4038509.1"/>
    <property type="molecule type" value="Genomic_DNA"/>
</dbReference>
<dbReference type="SUPFAM" id="SSF54593">
    <property type="entry name" value="Glyoxalase/Bleomycin resistance protein/Dihydroxybiphenyl dioxygenase"/>
    <property type="match status" value="1"/>
</dbReference>
<dbReference type="Pfam" id="PF00903">
    <property type="entry name" value="Glyoxalase"/>
    <property type="match status" value="1"/>
</dbReference>
<name>A0A7W6IBP9_9HYPH</name>
<gene>
    <name evidence="2" type="ORF">GGR34_000138</name>
</gene>
<evidence type="ECO:0000259" key="1">
    <source>
        <dbReference type="PROSITE" id="PS51819"/>
    </source>
</evidence>